<reference evidence="1" key="1">
    <citation type="submission" date="2021-06" db="EMBL/GenBank/DDBJ databases">
        <title>Parelaphostrongylus tenuis whole genome reference sequence.</title>
        <authorList>
            <person name="Garwood T.J."/>
            <person name="Larsen P.A."/>
            <person name="Fountain-Jones N.M."/>
            <person name="Garbe J.R."/>
            <person name="Macchietto M.G."/>
            <person name="Kania S.A."/>
            <person name="Gerhold R.W."/>
            <person name="Richards J.E."/>
            <person name="Wolf T.M."/>
        </authorList>
    </citation>
    <scope>NUCLEOTIDE SEQUENCE</scope>
    <source>
        <strain evidence="1">MNPRO001-30</strain>
        <tissue evidence="1">Meninges</tissue>
    </source>
</reference>
<comment type="caution">
    <text evidence="1">The sequence shown here is derived from an EMBL/GenBank/DDBJ whole genome shotgun (WGS) entry which is preliminary data.</text>
</comment>
<protein>
    <submittedName>
        <fullName evidence="1">Uncharacterized protein</fullName>
    </submittedName>
</protein>
<proteinExistence type="predicted"/>
<dbReference type="EMBL" id="JAHQIW010005186">
    <property type="protein sequence ID" value="KAJ1365138.1"/>
    <property type="molecule type" value="Genomic_DNA"/>
</dbReference>
<evidence type="ECO:0000313" key="2">
    <source>
        <dbReference type="Proteomes" id="UP001196413"/>
    </source>
</evidence>
<sequence>MHVVFRLLDRYIDKLQCHVFRRIDFWLGTEYNVAMNGLVIGEKALVLMSDRRLYPTISRSFE</sequence>
<dbReference type="Proteomes" id="UP001196413">
    <property type="component" value="Unassembled WGS sequence"/>
</dbReference>
<name>A0AAD5MYC6_PARTN</name>
<keyword evidence="2" id="KW-1185">Reference proteome</keyword>
<organism evidence="1 2">
    <name type="scientific">Parelaphostrongylus tenuis</name>
    <name type="common">Meningeal worm</name>
    <dbReference type="NCBI Taxonomy" id="148309"/>
    <lineage>
        <taxon>Eukaryota</taxon>
        <taxon>Metazoa</taxon>
        <taxon>Ecdysozoa</taxon>
        <taxon>Nematoda</taxon>
        <taxon>Chromadorea</taxon>
        <taxon>Rhabditida</taxon>
        <taxon>Rhabditina</taxon>
        <taxon>Rhabditomorpha</taxon>
        <taxon>Strongyloidea</taxon>
        <taxon>Metastrongylidae</taxon>
        <taxon>Parelaphostrongylus</taxon>
    </lineage>
</organism>
<accession>A0AAD5MYC6</accession>
<gene>
    <name evidence="1" type="ORF">KIN20_025365</name>
</gene>
<dbReference type="AlphaFoldDB" id="A0AAD5MYC6"/>
<evidence type="ECO:0000313" key="1">
    <source>
        <dbReference type="EMBL" id="KAJ1365138.1"/>
    </source>
</evidence>